<comment type="caution">
    <text evidence="5">The sequence shown here is derived from an EMBL/GenBank/DDBJ whole genome shotgun (WGS) entry which is preliminary data.</text>
</comment>
<dbReference type="EMBL" id="JACEGQ020000002">
    <property type="protein sequence ID" value="KAH8515719.1"/>
    <property type="molecule type" value="Genomic_DNA"/>
</dbReference>
<dbReference type="Pfam" id="PF08718">
    <property type="entry name" value="GLTP"/>
    <property type="match status" value="1"/>
</dbReference>
<dbReference type="InterPro" id="IPR014830">
    <property type="entry name" value="Glycolipid_transfer_prot_dom"/>
</dbReference>
<dbReference type="GO" id="GO:0016020">
    <property type="term" value="C:membrane"/>
    <property type="evidence" value="ECO:0007669"/>
    <property type="project" value="TreeGrafter"/>
</dbReference>
<dbReference type="Gene3D" id="1.10.3520.10">
    <property type="entry name" value="Glycolipid transfer protein"/>
    <property type="match status" value="1"/>
</dbReference>
<dbReference type="FunFam" id="1.10.3520.10:FF:000008">
    <property type="entry name" value="Glycolipid transfer protein 2"/>
    <property type="match status" value="1"/>
</dbReference>
<gene>
    <name evidence="5" type="ORF">H0E87_004240</name>
</gene>
<dbReference type="Proteomes" id="UP000807159">
    <property type="component" value="Chromosome 2"/>
</dbReference>
<comment type="similarity">
    <text evidence="1">Belongs to the GLTP family.</text>
</comment>
<accession>A0A8T2ZEC8</accession>
<dbReference type="PANTHER" id="PTHR10219:SF34">
    <property type="entry name" value="GLYCOLIPID TRANSFER PROTEIN 3"/>
    <property type="match status" value="1"/>
</dbReference>
<dbReference type="GO" id="GO:1902388">
    <property type="term" value="F:ceramide 1-phosphate transfer activity"/>
    <property type="evidence" value="ECO:0007669"/>
    <property type="project" value="TreeGrafter"/>
</dbReference>
<dbReference type="GO" id="GO:0005829">
    <property type="term" value="C:cytosol"/>
    <property type="evidence" value="ECO:0007669"/>
    <property type="project" value="TreeGrafter"/>
</dbReference>
<feature type="domain" description="Glycolipid transfer protein" evidence="4">
    <location>
        <begin position="40"/>
        <end position="181"/>
    </location>
</feature>
<evidence type="ECO:0000256" key="3">
    <source>
        <dbReference type="ARBA" id="ARBA00023055"/>
    </source>
</evidence>
<keyword evidence="3" id="KW-0445">Lipid transport</keyword>
<evidence type="ECO:0000259" key="4">
    <source>
        <dbReference type="Pfam" id="PF08718"/>
    </source>
</evidence>
<sequence length="261" mass="29691">MRRTREIEKGSEIKSAIEELSMLIKLKPTGDNHDRTTVHIPTRPFMYVCNLVIQVLDKIGPTMTVLRQDIDQNIQRLKMLCDSDPSMYSNLVEILKKEADEGGARKGASCSKASVWLARSLDFTVALLQRLVADPGQEMEKLLEESYNITLKPWHGWISSAAYKVALKLVPDSKTLINLLMPEDETYDTLKEDVQTLISLLVPFLEEIHSVLLIELCGKYAVTLTYCNVHKLYLEKMSISGRKGILFRFLRPDHHRIGSFG</sequence>
<reference evidence="5" key="1">
    <citation type="journal article" date="2021" name="J. Hered.">
        <title>Genome Assembly of Salicaceae Populus deltoides (Eastern Cottonwood) I-69 Based on Nanopore Sequencing and Hi-C Technologies.</title>
        <authorList>
            <person name="Bai S."/>
            <person name="Wu H."/>
            <person name="Zhang J."/>
            <person name="Pan Z."/>
            <person name="Zhao W."/>
            <person name="Li Z."/>
            <person name="Tong C."/>
        </authorList>
    </citation>
    <scope>NUCLEOTIDE SEQUENCE</scope>
    <source>
        <tissue evidence="5">Leaf</tissue>
    </source>
</reference>
<evidence type="ECO:0000256" key="2">
    <source>
        <dbReference type="ARBA" id="ARBA00022448"/>
    </source>
</evidence>
<dbReference type="SUPFAM" id="SSF110004">
    <property type="entry name" value="Glycolipid transfer protein, GLTP"/>
    <property type="match status" value="1"/>
</dbReference>
<evidence type="ECO:0000313" key="6">
    <source>
        <dbReference type="Proteomes" id="UP000807159"/>
    </source>
</evidence>
<dbReference type="InterPro" id="IPR036497">
    <property type="entry name" value="GLTP_sf"/>
</dbReference>
<dbReference type="GO" id="GO:1902387">
    <property type="term" value="F:ceramide 1-phosphate binding"/>
    <property type="evidence" value="ECO:0007669"/>
    <property type="project" value="TreeGrafter"/>
</dbReference>
<evidence type="ECO:0000313" key="5">
    <source>
        <dbReference type="EMBL" id="KAH8515719.1"/>
    </source>
</evidence>
<protein>
    <recommendedName>
        <fullName evidence="4">Glycolipid transfer protein domain-containing protein</fullName>
    </recommendedName>
</protein>
<organism evidence="5 6">
    <name type="scientific">Populus deltoides</name>
    <name type="common">Eastern poplar</name>
    <name type="synonym">Eastern cottonwood</name>
    <dbReference type="NCBI Taxonomy" id="3696"/>
    <lineage>
        <taxon>Eukaryota</taxon>
        <taxon>Viridiplantae</taxon>
        <taxon>Streptophyta</taxon>
        <taxon>Embryophyta</taxon>
        <taxon>Tracheophyta</taxon>
        <taxon>Spermatophyta</taxon>
        <taxon>Magnoliopsida</taxon>
        <taxon>eudicotyledons</taxon>
        <taxon>Gunneridae</taxon>
        <taxon>Pentapetalae</taxon>
        <taxon>rosids</taxon>
        <taxon>fabids</taxon>
        <taxon>Malpighiales</taxon>
        <taxon>Salicaceae</taxon>
        <taxon>Saliceae</taxon>
        <taxon>Populus</taxon>
    </lineage>
</organism>
<dbReference type="PANTHER" id="PTHR10219">
    <property type="entry name" value="GLYCOLIPID TRANSFER PROTEIN-RELATED"/>
    <property type="match status" value="1"/>
</dbReference>
<proteinExistence type="inferred from homology"/>
<keyword evidence="2" id="KW-0813">Transport</keyword>
<name>A0A8T2ZEC8_POPDE</name>
<evidence type="ECO:0000256" key="1">
    <source>
        <dbReference type="ARBA" id="ARBA00007148"/>
    </source>
</evidence>
<dbReference type="AlphaFoldDB" id="A0A8T2ZEC8"/>
<keyword evidence="6" id="KW-1185">Reference proteome</keyword>